<dbReference type="SUPFAM" id="SSF56784">
    <property type="entry name" value="HAD-like"/>
    <property type="match status" value="1"/>
</dbReference>
<keyword evidence="3 5" id="KW-0378">Hydrolase</keyword>
<dbReference type="PANTHER" id="PTHR46470">
    <property type="entry name" value="N-ACYLNEURAMINATE-9-PHOSPHATASE"/>
    <property type="match status" value="1"/>
</dbReference>
<reference evidence="5 6" key="1">
    <citation type="submission" date="2021-03" db="EMBL/GenBank/DDBJ databases">
        <title>Enterococcal diversity collection.</title>
        <authorList>
            <person name="Gilmore M.S."/>
            <person name="Schwartzman J."/>
            <person name="Van Tyne D."/>
            <person name="Martin M."/>
            <person name="Earl A.M."/>
            <person name="Manson A.L."/>
            <person name="Straub T."/>
            <person name="Salamzade R."/>
            <person name="Saavedra J."/>
            <person name="Lebreton F."/>
            <person name="Prichula J."/>
            <person name="Schaufler K."/>
            <person name="Gaca A."/>
            <person name="Sgardioli B."/>
            <person name="Wagenaar J."/>
            <person name="Strong T."/>
        </authorList>
    </citation>
    <scope>NUCLEOTIDE SEQUENCE [LARGE SCALE GENOMIC DNA]</scope>
    <source>
        <strain evidence="5 6">MJM12</strain>
    </source>
</reference>
<dbReference type="Proteomes" id="UP000664256">
    <property type="component" value="Unassembled WGS sequence"/>
</dbReference>
<keyword evidence="6" id="KW-1185">Reference proteome</keyword>
<evidence type="ECO:0000256" key="1">
    <source>
        <dbReference type="ARBA" id="ARBA00001946"/>
    </source>
</evidence>
<gene>
    <name evidence="5" type="ORF">JZO76_04310</name>
</gene>
<dbReference type="InterPro" id="IPR006439">
    <property type="entry name" value="HAD-SF_hydro_IA"/>
</dbReference>
<dbReference type="EMBL" id="JAFLVT010000006">
    <property type="protein sequence ID" value="MBO0448753.1"/>
    <property type="molecule type" value="Genomic_DNA"/>
</dbReference>
<dbReference type="SFLD" id="SFLDS00003">
    <property type="entry name" value="Haloacid_Dehalogenase"/>
    <property type="match status" value="1"/>
</dbReference>
<name>A0ABS3H5L8_9ENTE</name>
<evidence type="ECO:0000256" key="3">
    <source>
        <dbReference type="ARBA" id="ARBA00022801"/>
    </source>
</evidence>
<dbReference type="PANTHER" id="PTHR46470:SF2">
    <property type="entry name" value="GLYCERALDEHYDE 3-PHOSPHATE PHOSPHATASE"/>
    <property type="match status" value="1"/>
</dbReference>
<dbReference type="NCBIfam" id="TIGR01549">
    <property type="entry name" value="HAD-SF-IA-v1"/>
    <property type="match status" value="1"/>
</dbReference>
<dbReference type="Gene3D" id="3.40.50.1000">
    <property type="entry name" value="HAD superfamily/HAD-like"/>
    <property type="match status" value="1"/>
</dbReference>
<sequence>MVNIIFDVDDTLYDQMTPFKKALRENFEFVKTDEIAGIFKASRSYSDQVFNQSEQGEITTENMHIYRIKHALQDYGYRISDKEALDFQKVYTKKQNEITIFAGMKDILSLCQKSHVNLGIITNGPKNHQWNKIYQLDLLQWIKYERIIISGEVGVAKPNPEIFFIMENKFSESDKTDFYYVGDNFTNDIVGAAQSGWNTVWFNHRRNLPTPTHTRIDASYTVSNTVELLAIINKII</sequence>
<accession>A0ABS3H5L8</accession>
<dbReference type="RefSeq" id="WP_206902951.1">
    <property type="nucleotide sequence ID" value="NZ_JAFLVT010000006.1"/>
</dbReference>
<dbReference type="GO" id="GO:0016787">
    <property type="term" value="F:hydrolase activity"/>
    <property type="evidence" value="ECO:0007669"/>
    <property type="project" value="UniProtKB-KW"/>
</dbReference>
<dbReference type="InterPro" id="IPR023198">
    <property type="entry name" value="PGP-like_dom2"/>
</dbReference>
<dbReference type="InterPro" id="IPR023214">
    <property type="entry name" value="HAD_sf"/>
</dbReference>
<dbReference type="SFLD" id="SFLDG01129">
    <property type="entry name" value="C1.5:_HAD__Beta-PGM__Phosphata"/>
    <property type="match status" value="1"/>
</dbReference>
<keyword evidence="4" id="KW-0460">Magnesium</keyword>
<dbReference type="InterPro" id="IPR036412">
    <property type="entry name" value="HAD-like_sf"/>
</dbReference>
<evidence type="ECO:0000313" key="5">
    <source>
        <dbReference type="EMBL" id="MBO0448753.1"/>
    </source>
</evidence>
<protein>
    <submittedName>
        <fullName evidence="5">HAD family hydrolase</fullName>
    </submittedName>
</protein>
<organism evidence="5 6">
    <name type="scientific">Candidatus Enterococcus myersii</name>
    <dbReference type="NCBI Taxonomy" id="2815322"/>
    <lineage>
        <taxon>Bacteria</taxon>
        <taxon>Bacillati</taxon>
        <taxon>Bacillota</taxon>
        <taxon>Bacilli</taxon>
        <taxon>Lactobacillales</taxon>
        <taxon>Enterococcaceae</taxon>
        <taxon>Enterococcus</taxon>
    </lineage>
</organism>
<keyword evidence="2" id="KW-0479">Metal-binding</keyword>
<dbReference type="InterPro" id="IPR041492">
    <property type="entry name" value="HAD_2"/>
</dbReference>
<evidence type="ECO:0000313" key="6">
    <source>
        <dbReference type="Proteomes" id="UP000664256"/>
    </source>
</evidence>
<dbReference type="Gene3D" id="1.10.150.240">
    <property type="entry name" value="Putative phosphatase, domain 2"/>
    <property type="match status" value="1"/>
</dbReference>
<dbReference type="Pfam" id="PF13419">
    <property type="entry name" value="HAD_2"/>
    <property type="match status" value="1"/>
</dbReference>
<evidence type="ECO:0000256" key="4">
    <source>
        <dbReference type="ARBA" id="ARBA00022842"/>
    </source>
</evidence>
<dbReference type="PRINTS" id="PR00413">
    <property type="entry name" value="HADHALOGNASE"/>
</dbReference>
<comment type="cofactor">
    <cofactor evidence="1">
        <name>Mg(2+)</name>
        <dbReference type="ChEBI" id="CHEBI:18420"/>
    </cofactor>
</comment>
<comment type="caution">
    <text evidence="5">The sequence shown here is derived from an EMBL/GenBank/DDBJ whole genome shotgun (WGS) entry which is preliminary data.</text>
</comment>
<proteinExistence type="predicted"/>
<evidence type="ECO:0000256" key="2">
    <source>
        <dbReference type="ARBA" id="ARBA00022723"/>
    </source>
</evidence>
<dbReference type="InterPro" id="IPR051400">
    <property type="entry name" value="HAD-like_hydrolase"/>
</dbReference>